<dbReference type="InterPro" id="IPR036509">
    <property type="entry name" value="Met_Sox_Rdtase_MsrA_sf"/>
</dbReference>
<dbReference type="Pfam" id="PF01625">
    <property type="entry name" value="PMSR"/>
    <property type="match status" value="1"/>
</dbReference>
<keyword evidence="1 4" id="KW-0560">Oxidoreductase</keyword>
<dbReference type="Proteomes" id="UP000248925">
    <property type="component" value="Unassembled WGS sequence"/>
</dbReference>
<reference evidence="6 7" key="1">
    <citation type="journal article" date="2018" name="Sci. Rep.">
        <title>Rhizobium tumorigenes sp. nov., a novel plant tumorigenic bacterium isolated from cane gall tumors on thornless blackberry.</title>
        <authorList>
            <person name="Kuzmanovi N."/>
            <person name="Smalla K."/>
            <person name="Gronow S."/>
            <person name="PuBawska J."/>
        </authorList>
    </citation>
    <scope>NUCLEOTIDE SEQUENCE [LARGE SCALE GENOMIC DNA]</scope>
    <source>
        <strain evidence="6 7">CCBAU 85046</strain>
    </source>
</reference>
<keyword evidence="7" id="KW-1185">Reference proteome</keyword>
<organism evidence="6 7">
    <name type="scientific">Rhizobium tubonense</name>
    <dbReference type="NCBI Taxonomy" id="484088"/>
    <lineage>
        <taxon>Bacteria</taxon>
        <taxon>Pseudomonadati</taxon>
        <taxon>Pseudomonadota</taxon>
        <taxon>Alphaproteobacteria</taxon>
        <taxon>Hyphomicrobiales</taxon>
        <taxon>Rhizobiaceae</taxon>
        <taxon>Rhizobium/Agrobacterium group</taxon>
        <taxon>Rhizobium</taxon>
    </lineage>
</organism>
<feature type="active site" evidence="4">
    <location>
        <position position="74"/>
    </location>
</feature>
<dbReference type="SUPFAM" id="SSF55068">
    <property type="entry name" value="Peptide methionine sulfoxide reductase"/>
    <property type="match status" value="1"/>
</dbReference>
<comment type="similarity">
    <text evidence="4">Belongs to the MsrA Met sulfoxide reductase family.</text>
</comment>
<accession>A0A2W4EX82</accession>
<dbReference type="AlphaFoldDB" id="A0A2W4EX82"/>
<dbReference type="HAMAP" id="MF_01401">
    <property type="entry name" value="MsrA"/>
    <property type="match status" value="1"/>
</dbReference>
<dbReference type="GO" id="GO:0008113">
    <property type="term" value="F:peptide-methionine (S)-S-oxide reductase activity"/>
    <property type="evidence" value="ECO:0007669"/>
    <property type="project" value="UniProtKB-UniRule"/>
</dbReference>
<evidence type="ECO:0000256" key="3">
    <source>
        <dbReference type="ARBA" id="ARBA00048782"/>
    </source>
</evidence>
<sequence>MRKSIMRDKAQSNILKAVRDTIPFLVVGGLLALLGASLLGNSTSAAEDPRLVPAALHDVVKTSEAQTAILAGGCFWGVQGMFQHVDGVINATSGYAGGSTDTATYDLVETGNTGHAEVVQVTFDPRQISYGKLLQIYFSVAHDPTQVDRQGPDVGTQYRSAIFPVNAEQAKVASDYIAQLETAGVFKAKIATSIETGKPFYKAEAYHQDYMVNNPTNPYIAFNEQAKIDNLKSYFPQFYREKPVLASAGQG</sequence>
<comment type="caution">
    <text evidence="6">The sequence shown here is derived from an EMBL/GenBank/DDBJ whole genome shotgun (WGS) entry which is preliminary data.</text>
</comment>
<protein>
    <recommendedName>
        <fullName evidence="4">Peptide methionine sulfoxide reductase MsrA</fullName>
        <shortName evidence="4">Protein-methionine-S-oxide reductase</shortName>
        <ecNumber evidence="4">1.8.4.11</ecNumber>
    </recommendedName>
    <alternativeName>
        <fullName evidence="4">Peptide-methionine (S)-S-oxide reductase</fullName>
        <shortName evidence="4">Peptide Met(O) reductase</shortName>
    </alternativeName>
</protein>
<comment type="catalytic activity">
    <reaction evidence="2 4">
        <text>L-methionyl-[protein] + [thioredoxin]-disulfide + H2O = L-methionyl-(S)-S-oxide-[protein] + [thioredoxin]-dithiol</text>
        <dbReference type="Rhea" id="RHEA:14217"/>
        <dbReference type="Rhea" id="RHEA-COMP:10698"/>
        <dbReference type="Rhea" id="RHEA-COMP:10700"/>
        <dbReference type="Rhea" id="RHEA-COMP:12313"/>
        <dbReference type="Rhea" id="RHEA-COMP:12315"/>
        <dbReference type="ChEBI" id="CHEBI:15377"/>
        <dbReference type="ChEBI" id="CHEBI:16044"/>
        <dbReference type="ChEBI" id="CHEBI:29950"/>
        <dbReference type="ChEBI" id="CHEBI:44120"/>
        <dbReference type="ChEBI" id="CHEBI:50058"/>
        <dbReference type="EC" id="1.8.4.11"/>
    </reaction>
</comment>
<comment type="catalytic activity">
    <reaction evidence="3 4">
        <text>[thioredoxin]-disulfide + L-methionine + H2O = L-methionine (S)-S-oxide + [thioredoxin]-dithiol</text>
        <dbReference type="Rhea" id="RHEA:19993"/>
        <dbReference type="Rhea" id="RHEA-COMP:10698"/>
        <dbReference type="Rhea" id="RHEA-COMP:10700"/>
        <dbReference type="ChEBI" id="CHEBI:15377"/>
        <dbReference type="ChEBI" id="CHEBI:29950"/>
        <dbReference type="ChEBI" id="CHEBI:50058"/>
        <dbReference type="ChEBI" id="CHEBI:57844"/>
        <dbReference type="ChEBI" id="CHEBI:58772"/>
        <dbReference type="EC" id="1.8.4.11"/>
    </reaction>
</comment>
<dbReference type="EC" id="1.8.4.11" evidence="4"/>
<evidence type="ECO:0000259" key="5">
    <source>
        <dbReference type="Pfam" id="PF01625"/>
    </source>
</evidence>
<dbReference type="PANTHER" id="PTHR43774">
    <property type="entry name" value="PEPTIDE METHIONINE SULFOXIDE REDUCTASE"/>
    <property type="match status" value="1"/>
</dbReference>
<dbReference type="EMBL" id="PCDP01000028">
    <property type="protein sequence ID" value="PZM15113.1"/>
    <property type="molecule type" value="Genomic_DNA"/>
</dbReference>
<dbReference type="NCBIfam" id="TIGR00401">
    <property type="entry name" value="msrA"/>
    <property type="match status" value="1"/>
</dbReference>
<evidence type="ECO:0000256" key="1">
    <source>
        <dbReference type="ARBA" id="ARBA00023002"/>
    </source>
</evidence>
<evidence type="ECO:0000313" key="6">
    <source>
        <dbReference type="EMBL" id="PZM15113.1"/>
    </source>
</evidence>
<dbReference type="InterPro" id="IPR002569">
    <property type="entry name" value="Met_Sox_Rdtase_MsrA_dom"/>
</dbReference>
<dbReference type="GO" id="GO:0033744">
    <property type="term" value="F:L-methionine:thioredoxin-disulfide S-oxidoreductase activity"/>
    <property type="evidence" value="ECO:0007669"/>
    <property type="project" value="RHEA"/>
</dbReference>
<comment type="function">
    <text evidence="4">Has an important function as a repair enzyme for proteins that have been inactivated by oxidation. Catalyzes the reversible oxidation-reduction of methionine sulfoxide in proteins to methionine.</text>
</comment>
<name>A0A2W4EX82_9HYPH</name>
<dbReference type="Gene3D" id="3.30.1060.10">
    <property type="entry name" value="Peptide methionine sulphoxide reductase MsrA"/>
    <property type="match status" value="1"/>
</dbReference>
<feature type="domain" description="Peptide methionine sulphoxide reductase MsrA" evidence="5">
    <location>
        <begin position="67"/>
        <end position="219"/>
    </location>
</feature>
<evidence type="ECO:0000256" key="2">
    <source>
        <dbReference type="ARBA" id="ARBA00047806"/>
    </source>
</evidence>
<dbReference type="OrthoDB" id="4174719at2"/>
<evidence type="ECO:0000256" key="4">
    <source>
        <dbReference type="HAMAP-Rule" id="MF_01401"/>
    </source>
</evidence>
<proteinExistence type="inferred from homology"/>
<gene>
    <name evidence="4 6" type="primary">msrA</name>
    <name evidence="6" type="ORF">CPY51_08720</name>
</gene>
<dbReference type="PANTHER" id="PTHR43774:SF1">
    <property type="entry name" value="PEPTIDE METHIONINE SULFOXIDE REDUCTASE MSRA 2"/>
    <property type="match status" value="1"/>
</dbReference>
<evidence type="ECO:0000313" key="7">
    <source>
        <dbReference type="Proteomes" id="UP000248925"/>
    </source>
</evidence>